<dbReference type="Gene3D" id="1.10.10.60">
    <property type="entry name" value="Homeodomain-like"/>
    <property type="match status" value="2"/>
</dbReference>
<dbReference type="PANTHER" id="PTHR43280">
    <property type="entry name" value="ARAC-FAMILY TRANSCRIPTIONAL REGULATOR"/>
    <property type="match status" value="1"/>
</dbReference>
<dbReference type="InterPro" id="IPR013096">
    <property type="entry name" value="Cupin_2"/>
</dbReference>
<dbReference type="GO" id="GO:0043565">
    <property type="term" value="F:sequence-specific DNA binding"/>
    <property type="evidence" value="ECO:0007669"/>
    <property type="project" value="InterPro"/>
</dbReference>
<name>A0A7T1B098_9STAP</name>
<dbReference type="PANTHER" id="PTHR43280:SF2">
    <property type="entry name" value="HTH-TYPE TRANSCRIPTIONAL REGULATOR EXSA"/>
    <property type="match status" value="1"/>
</dbReference>
<feature type="domain" description="HTH araC/xylS-type" evidence="4">
    <location>
        <begin position="190"/>
        <end position="289"/>
    </location>
</feature>
<dbReference type="KEGG" id="sllo:ISP08_00915"/>
<dbReference type="PROSITE" id="PS00041">
    <property type="entry name" value="HTH_ARAC_FAMILY_1"/>
    <property type="match status" value="1"/>
</dbReference>
<dbReference type="PRINTS" id="PR00032">
    <property type="entry name" value="HTHARAC"/>
</dbReference>
<dbReference type="SUPFAM" id="SSF51182">
    <property type="entry name" value="RmlC-like cupins"/>
    <property type="match status" value="1"/>
</dbReference>
<dbReference type="EMBL" id="CP064056">
    <property type="protein sequence ID" value="QPM75327.1"/>
    <property type="molecule type" value="Genomic_DNA"/>
</dbReference>
<dbReference type="InterPro" id="IPR011051">
    <property type="entry name" value="RmlC_Cupin_sf"/>
</dbReference>
<accession>A0A7T1B098</accession>
<dbReference type="RefSeq" id="WP_195719004.1">
    <property type="nucleotide sequence ID" value="NZ_CP064056.1"/>
</dbReference>
<evidence type="ECO:0000259" key="4">
    <source>
        <dbReference type="PROSITE" id="PS01124"/>
    </source>
</evidence>
<dbReference type="Proteomes" id="UP000594455">
    <property type="component" value="Chromosome"/>
</dbReference>
<reference evidence="5 6" key="1">
    <citation type="submission" date="2020-10" db="EMBL/GenBank/DDBJ databases">
        <title>Closed genome sequences of Staphylococcus lloydii sp. nov. and Staphylococcus durrellii sp. nov. Isolated from Captive Fruit Bats (Pteropus livingstonii).</title>
        <authorList>
            <person name="Fountain K."/>
        </authorList>
    </citation>
    <scope>NUCLEOTIDE SEQUENCE [LARGE SCALE GENOMIC DNA]</scope>
    <source>
        <strain evidence="5 6">23_2_7_LY</strain>
    </source>
</reference>
<dbReference type="PROSITE" id="PS01124">
    <property type="entry name" value="HTH_ARAC_FAMILY_2"/>
    <property type="match status" value="1"/>
</dbReference>
<dbReference type="InterPro" id="IPR018062">
    <property type="entry name" value="HTH_AraC-typ_CS"/>
</dbReference>
<dbReference type="InterPro" id="IPR018060">
    <property type="entry name" value="HTH_AraC"/>
</dbReference>
<evidence type="ECO:0000256" key="1">
    <source>
        <dbReference type="ARBA" id="ARBA00023015"/>
    </source>
</evidence>
<dbReference type="SMART" id="SM00342">
    <property type="entry name" value="HTH_ARAC"/>
    <property type="match status" value="1"/>
</dbReference>
<dbReference type="Pfam" id="PF07883">
    <property type="entry name" value="Cupin_2"/>
    <property type="match status" value="1"/>
</dbReference>
<gene>
    <name evidence="5" type="ORF">ISP08_00915</name>
</gene>
<dbReference type="Pfam" id="PF12833">
    <property type="entry name" value="HTH_18"/>
    <property type="match status" value="1"/>
</dbReference>
<organism evidence="5 6">
    <name type="scientific">Staphylococcus lloydii</name>
    <dbReference type="NCBI Taxonomy" id="2781774"/>
    <lineage>
        <taxon>Bacteria</taxon>
        <taxon>Bacillati</taxon>
        <taxon>Bacillota</taxon>
        <taxon>Bacilli</taxon>
        <taxon>Bacillales</taxon>
        <taxon>Staphylococcaceae</taxon>
        <taxon>Staphylococcus</taxon>
    </lineage>
</organism>
<evidence type="ECO:0000256" key="2">
    <source>
        <dbReference type="ARBA" id="ARBA00023125"/>
    </source>
</evidence>
<dbReference type="Gene3D" id="2.60.120.10">
    <property type="entry name" value="Jelly Rolls"/>
    <property type="match status" value="1"/>
</dbReference>
<protein>
    <submittedName>
        <fullName evidence="5">Helix-turn-helix domain-containing protein</fullName>
    </submittedName>
</protein>
<evidence type="ECO:0000313" key="5">
    <source>
        <dbReference type="EMBL" id="QPM75327.1"/>
    </source>
</evidence>
<dbReference type="AlphaFoldDB" id="A0A7T1B098"/>
<dbReference type="InterPro" id="IPR020449">
    <property type="entry name" value="Tscrpt_reg_AraC-type_HTH"/>
</dbReference>
<dbReference type="GO" id="GO:0003700">
    <property type="term" value="F:DNA-binding transcription factor activity"/>
    <property type="evidence" value="ECO:0007669"/>
    <property type="project" value="InterPro"/>
</dbReference>
<sequence length="296" mass="35007">MYNEIIVDETNQELIQYPDKQWKHFILHTVLNKTLFGYIPLHWHHALQFMYVIHGGVNVVIADKAITINQGDGIFINSNVVHEINECVVNTEYYCWNIELPEVSHNMEFDYVMSITNFAAKLPYIYLSSDDKEGLKLLEIINEAGQIYERKPTYFKLDITIRYYEALKWLMSALQQKHDYIEYYFDKRVKLLIEYLHNYAHTKITLKTLSHLVHMSESETIKLFKQHVNQTPFQYLMNVRLERSISMLYGQQTYTVTEIAMACGFSTTSYFIQIFKNKYGMTPKQMQKNANAQSEN</sequence>
<dbReference type="InterPro" id="IPR014710">
    <property type="entry name" value="RmlC-like_jellyroll"/>
</dbReference>
<evidence type="ECO:0000313" key="6">
    <source>
        <dbReference type="Proteomes" id="UP000594455"/>
    </source>
</evidence>
<keyword evidence="2" id="KW-0238">DNA-binding</keyword>
<keyword evidence="1" id="KW-0805">Transcription regulation</keyword>
<keyword evidence="3" id="KW-0804">Transcription</keyword>
<evidence type="ECO:0000256" key="3">
    <source>
        <dbReference type="ARBA" id="ARBA00023163"/>
    </source>
</evidence>
<dbReference type="InterPro" id="IPR009057">
    <property type="entry name" value="Homeodomain-like_sf"/>
</dbReference>
<keyword evidence="6" id="KW-1185">Reference proteome</keyword>
<dbReference type="SUPFAM" id="SSF46689">
    <property type="entry name" value="Homeodomain-like"/>
    <property type="match status" value="2"/>
</dbReference>
<proteinExistence type="predicted"/>